<dbReference type="RefSeq" id="WP_238677669.1">
    <property type="nucleotide sequence ID" value="NZ_JAKKFD010000009.1"/>
</dbReference>
<evidence type="ECO:0000313" key="9">
    <source>
        <dbReference type="EMBL" id="MCG5442327.1"/>
    </source>
</evidence>
<evidence type="ECO:0000256" key="4">
    <source>
        <dbReference type="ARBA" id="ARBA00023295"/>
    </source>
</evidence>
<sequence length="1344" mass="134806">MSPIRRSPSWWSGFAASVLVACLVATTVVAPAPAEAAVNQIALTVISDGVAPFDSLDSGANNGRVRTKDVLTYGWGYSSDGAGAGSVTFVQTLTAPSLVRFDTSNLAQCTGPGGGNISTDGQTLTCAVAVDATGAGTVPISVTIGGSVPNATTIGASLTANAGALNGGTQSTTVAALPQLNLQANLFGTPTPASVGGASGSGYAFSFVVTVPTTAKGIELVTAPLTFTADLSTISANAVLVAGSCAPVSNGGYGVPYGRIGIVANATASNSVVNSGTVGCTQTGRTVSITITGADLAGRTSPTFGAQGNTLPSTLSYLASGTFTVFVPSGDSTSTIQSTIQYRGFDPTSVTGQSNFGSGYEPGGEPAAATCTYVAANATRANDNCFSTTFGPRSAGYNGYFWTTDTPAGLPAGNATNGTAGDGIASPGQTYYDRLQLYSTSGPALVGAAICDKWNPTETRIVGAGRVYRNNTVIAPSEYLVEYGVLNLPDDNARRTTSCATGSWFGSIDAAGGAAVVNAVRFTVTWTIGNGEVSYFHPQFQAQPNPTGTIIANFDSGRLGGAETWGPSYYNRVTNNPSYTGNRLTLTDGVLRVTQSNGLPVGQQFVAAGSTVTYTLTPTVTRATSATSPVGGVTITDTLPACMSYVAGSARYVSGGATLAVELTAAQHGADGIPCTGDSGETGPRLLLKLGAITPGVTIPAITFQAVALRIASDNTAATNLAVISSDAAVAIDVARRTTSNTIAVRNQTQFALSESTSTPQVTAGDPINFTLAYRNISGLTVPSLVLLTELPYNGDGRSAFTGTLAYTGSAAPAGVQVQCTNRAHGTITPNPGDYTPTCGPDTTALRVVVSNLANAAVDSVRITLTPSGNASGDRYVNTSTGSYTPSGTTTPVALPTTEVTQVTVVSSGISGRTWNDVSADGIRQPGEPAVSGFPVTLSGTNDQGASVSRSTTTATDGTYAFTGLRAGSYTVTFSPAALRADQRFSQRSQGTNSAVDSDGDPSTGSTAPLALGTGANLNDVDQGIRLLPPAISITAANAGSGSATLSWTAPDYLGSPIVSYTITPYINGQAQSARTVDGTATTRTLTGLTPGTTYTFTVAATNVVGTGPASAASAPVRVNAPPSLSFPAPPNGQETIAYSVQLVVTGGTAPYAWTVSAGTLPPGLTLGPTTGLLAGTPTTPGSYPFTVGVTDASGLSATQAVAVQIEALVGLSISVPEESALGTISAGEGDFSGQLGTVTVTDDRGPTAGSWQATVTVTDFTTGADTAIIGRGLVSYSSGPATASSGNGVFIPQPGIGLSASQVAAGWSGTGPNVVSWNPSLRVVLPVERVAGTYAAVVTHSVA</sequence>
<evidence type="ECO:0000256" key="1">
    <source>
        <dbReference type="ARBA" id="ARBA00004613"/>
    </source>
</evidence>
<proteinExistence type="predicted"/>
<dbReference type="InterPro" id="IPR036116">
    <property type="entry name" value="FN3_sf"/>
</dbReference>
<feature type="compositionally biased region" description="Polar residues" evidence="6">
    <location>
        <begin position="984"/>
        <end position="1007"/>
    </location>
</feature>
<feature type="signal peptide" evidence="7">
    <location>
        <begin position="1"/>
        <end position="36"/>
    </location>
</feature>
<evidence type="ECO:0000256" key="6">
    <source>
        <dbReference type="SAM" id="MobiDB-lite"/>
    </source>
</evidence>
<dbReference type="InterPro" id="IPR047589">
    <property type="entry name" value="DUF11_rpt"/>
</dbReference>
<evidence type="ECO:0000313" key="10">
    <source>
        <dbReference type="Proteomes" id="UP001201629"/>
    </source>
</evidence>
<evidence type="ECO:0000256" key="5">
    <source>
        <dbReference type="ARBA" id="ARBA00023326"/>
    </source>
</evidence>
<dbReference type="PROSITE" id="PS51257">
    <property type="entry name" value="PROKAR_LIPOPROTEIN"/>
    <property type="match status" value="1"/>
</dbReference>
<organism evidence="9 10">
    <name type="scientific">Micromonospora trifolii</name>
    <dbReference type="NCBI Taxonomy" id="2911208"/>
    <lineage>
        <taxon>Bacteria</taxon>
        <taxon>Bacillati</taxon>
        <taxon>Actinomycetota</taxon>
        <taxon>Actinomycetes</taxon>
        <taxon>Micromonosporales</taxon>
        <taxon>Micromonosporaceae</taxon>
        <taxon>Micromonospora</taxon>
    </lineage>
</organism>
<keyword evidence="3 7" id="KW-0732">Signal</keyword>
<reference evidence="9 10" key="1">
    <citation type="submission" date="2022-01" db="EMBL/GenBank/DDBJ databases">
        <authorList>
            <person name="Riesco R."/>
            <person name="Trujillo M.E."/>
        </authorList>
    </citation>
    <scope>NUCLEOTIDE SEQUENCE [LARGE SCALE GENOMIC DNA]</scope>
    <source>
        <strain evidence="9 10">NIE79</strain>
    </source>
</reference>
<dbReference type="SUPFAM" id="SSF117074">
    <property type="entry name" value="Hypothetical protein PA1324"/>
    <property type="match status" value="1"/>
</dbReference>
<dbReference type="InterPro" id="IPR013783">
    <property type="entry name" value="Ig-like_fold"/>
</dbReference>
<dbReference type="NCBIfam" id="TIGR01451">
    <property type="entry name" value="B_ant_repeat"/>
    <property type="match status" value="1"/>
</dbReference>
<keyword evidence="5" id="KW-0119">Carbohydrate metabolism</keyword>
<keyword evidence="5" id="KW-0624">Polysaccharide degradation</keyword>
<keyword evidence="4" id="KW-0326">Glycosidase</keyword>
<feature type="chain" id="PRO_5046780245" evidence="7">
    <location>
        <begin position="37"/>
        <end position="1344"/>
    </location>
</feature>
<dbReference type="SUPFAM" id="SSF49313">
    <property type="entry name" value="Cadherin-like"/>
    <property type="match status" value="1"/>
</dbReference>
<keyword evidence="4" id="KW-0378">Hydrolase</keyword>
<dbReference type="Pfam" id="PF00041">
    <property type="entry name" value="fn3"/>
    <property type="match status" value="1"/>
</dbReference>
<comment type="subcellular location">
    <subcellularLocation>
        <location evidence="1">Secreted</location>
    </subcellularLocation>
</comment>
<dbReference type="CDD" id="cd00063">
    <property type="entry name" value="FN3"/>
    <property type="match status" value="1"/>
</dbReference>
<keyword evidence="10" id="KW-1185">Reference proteome</keyword>
<evidence type="ECO:0000259" key="8">
    <source>
        <dbReference type="PROSITE" id="PS50853"/>
    </source>
</evidence>
<evidence type="ECO:0000256" key="7">
    <source>
        <dbReference type="SAM" id="SignalP"/>
    </source>
</evidence>
<dbReference type="InterPro" id="IPR033764">
    <property type="entry name" value="Sdr_B"/>
</dbReference>
<keyword evidence="2" id="KW-0964">Secreted</keyword>
<protein>
    <submittedName>
        <fullName evidence="9">Fibronectin type III domain-containing protein</fullName>
    </submittedName>
</protein>
<feature type="domain" description="Fibronectin type-III" evidence="8">
    <location>
        <begin position="1028"/>
        <end position="1124"/>
    </location>
</feature>
<dbReference type="PRINTS" id="PR00014">
    <property type="entry name" value="FNTYPEIII"/>
</dbReference>
<dbReference type="Proteomes" id="UP001201629">
    <property type="component" value="Unassembled WGS sequence"/>
</dbReference>
<dbReference type="Pfam" id="PF05345">
    <property type="entry name" value="He_PIG"/>
    <property type="match status" value="1"/>
</dbReference>
<accession>A0ABS9MX91</accession>
<dbReference type="Pfam" id="PF17210">
    <property type="entry name" value="SdrD_B"/>
    <property type="match status" value="1"/>
</dbReference>
<evidence type="ECO:0000256" key="3">
    <source>
        <dbReference type="ARBA" id="ARBA00022729"/>
    </source>
</evidence>
<feature type="region of interest" description="Disordered" evidence="6">
    <location>
        <begin position="983"/>
        <end position="1009"/>
    </location>
</feature>
<evidence type="ECO:0000256" key="2">
    <source>
        <dbReference type="ARBA" id="ARBA00022525"/>
    </source>
</evidence>
<dbReference type="InterPro" id="IPR015919">
    <property type="entry name" value="Cadherin-like_sf"/>
</dbReference>
<dbReference type="EMBL" id="JAKKFD010000009">
    <property type="protein sequence ID" value="MCG5442327.1"/>
    <property type="molecule type" value="Genomic_DNA"/>
</dbReference>
<dbReference type="Gene3D" id="2.60.40.10">
    <property type="entry name" value="Immunoglobulins"/>
    <property type="match status" value="3"/>
</dbReference>
<gene>
    <name evidence="9" type="ORF">NIE79_006575</name>
</gene>
<name>A0ABS9MX91_9ACTN</name>
<dbReference type="InterPro" id="IPR003961">
    <property type="entry name" value="FN3_dom"/>
</dbReference>
<comment type="caution">
    <text evidence="9">The sequence shown here is derived from an EMBL/GenBank/DDBJ whole genome shotgun (WGS) entry which is preliminary data.</text>
</comment>
<dbReference type="PROSITE" id="PS50853">
    <property type="entry name" value="FN3"/>
    <property type="match status" value="1"/>
</dbReference>
<dbReference type="SUPFAM" id="SSF49265">
    <property type="entry name" value="Fibronectin type III"/>
    <property type="match status" value="1"/>
</dbReference>
<dbReference type="SMART" id="SM00060">
    <property type="entry name" value="FN3"/>
    <property type="match status" value="1"/>
</dbReference>